<name>A0A7G5BUX5_9BACL</name>
<evidence type="ECO:0008006" key="5">
    <source>
        <dbReference type="Google" id="ProtNLM"/>
    </source>
</evidence>
<dbReference type="EMBL" id="CP041969">
    <property type="protein sequence ID" value="QMV40759.1"/>
    <property type="molecule type" value="Genomic_DNA"/>
</dbReference>
<protein>
    <recommendedName>
        <fullName evidence="5">Yip1 domain-containing protein</fullName>
    </recommendedName>
</protein>
<dbReference type="RefSeq" id="WP_182302116.1">
    <property type="nucleotide sequence ID" value="NZ_CP041969.1"/>
</dbReference>
<evidence type="ECO:0000313" key="3">
    <source>
        <dbReference type="EMBL" id="QMV40759.1"/>
    </source>
</evidence>
<feature type="compositionally biased region" description="Low complexity" evidence="1">
    <location>
        <begin position="21"/>
        <end position="33"/>
    </location>
</feature>
<feature type="transmembrane region" description="Helical" evidence="2">
    <location>
        <begin position="75"/>
        <end position="95"/>
    </location>
</feature>
<accession>A0A7G5BUX5</accession>
<evidence type="ECO:0000256" key="2">
    <source>
        <dbReference type="SAM" id="Phobius"/>
    </source>
</evidence>
<keyword evidence="2" id="KW-0812">Transmembrane</keyword>
<feature type="transmembrane region" description="Helical" evidence="2">
    <location>
        <begin position="102"/>
        <end position="119"/>
    </location>
</feature>
<dbReference type="Proteomes" id="UP000515679">
    <property type="component" value="Chromosome"/>
</dbReference>
<gene>
    <name evidence="3" type="ORF">FPL14_05735</name>
</gene>
<keyword evidence="2" id="KW-0472">Membrane</keyword>
<feature type="region of interest" description="Disordered" evidence="1">
    <location>
        <begin position="19"/>
        <end position="43"/>
    </location>
</feature>
<feature type="transmembrane region" description="Helical" evidence="2">
    <location>
        <begin position="187"/>
        <end position="205"/>
    </location>
</feature>
<organism evidence="3 4">
    <name type="scientific">Cohnella cholangitidis</name>
    <dbReference type="NCBI Taxonomy" id="2598458"/>
    <lineage>
        <taxon>Bacteria</taxon>
        <taxon>Bacillati</taxon>
        <taxon>Bacillota</taxon>
        <taxon>Bacilli</taxon>
        <taxon>Bacillales</taxon>
        <taxon>Paenibacillaceae</taxon>
        <taxon>Cohnella</taxon>
    </lineage>
</organism>
<feature type="transmembrane region" description="Helical" evidence="2">
    <location>
        <begin position="217"/>
        <end position="238"/>
    </location>
</feature>
<evidence type="ECO:0000256" key="1">
    <source>
        <dbReference type="SAM" id="MobiDB-lite"/>
    </source>
</evidence>
<keyword evidence="4" id="KW-1185">Reference proteome</keyword>
<feature type="transmembrane region" description="Helical" evidence="2">
    <location>
        <begin position="125"/>
        <end position="148"/>
    </location>
</feature>
<keyword evidence="2" id="KW-1133">Transmembrane helix</keyword>
<reference evidence="3 4" key="1">
    <citation type="submission" date="2019-07" db="EMBL/GenBank/DDBJ databases">
        <authorList>
            <person name="Kim J.K."/>
            <person name="Cheong H.-M."/>
            <person name="Choi Y."/>
            <person name="Hwang K.J."/>
            <person name="Lee S."/>
            <person name="Choi C."/>
        </authorList>
    </citation>
    <scope>NUCLEOTIDE SEQUENCE [LARGE SCALE GENOMIC DNA]</scope>
    <source>
        <strain evidence="3 4">KS 22</strain>
    </source>
</reference>
<feature type="transmembrane region" description="Helical" evidence="2">
    <location>
        <begin position="160"/>
        <end position="181"/>
    </location>
</feature>
<sequence length="239" mass="25924">MPDQDSNQPELRKEEIREQGELQTAAAAAEGAPTPLPNAGSVTQSAPANGIDVQKLLELVKNPSAALKLQPLTEWIYGAIGAGVGVIGFFFWIWAIQEEIKNDLFGGLGNLVFLSLLGFTTPGKYLVIGIFSIALLVGSLTLVGNWLGGAKRSWMEAVTFHGSTQLLFGAGWIVSGVVAFVSLQLSMLIGVILLLINLLLVVTQAEELHQVSRERRFLYIVYSVAAYMFLLFLVYTIIT</sequence>
<dbReference type="AlphaFoldDB" id="A0A7G5BUX5"/>
<dbReference type="KEGG" id="cchl:FPL14_05735"/>
<proteinExistence type="predicted"/>
<evidence type="ECO:0000313" key="4">
    <source>
        <dbReference type="Proteomes" id="UP000515679"/>
    </source>
</evidence>